<accession>A0A2Z6E3S2</accession>
<evidence type="ECO:0000313" key="7">
    <source>
        <dbReference type="EMBL" id="BBD79411.1"/>
    </source>
</evidence>
<dbReference type="Pfam" id="PF17874">
    <property type="entry name" value="TPR_MalT"/>
    <property type="match status" value="1"/>
</dbReference>
<dbReference type="EMBL" id="AP018560">
    <property type="protein sequence ID" value="BBD79411.1"/>
    <property type="molecule type" value="Genomic_DNA"/>
</dbReference>
<keyword evidence="1" id="KW-0805">Transcription regulation</keyword>
<dbReference type="PRINTS" id="PR00038">
    <property type="entry name" value="HTHLUXR"/>
</dbReference>
<evidence type="ECO:0000313" key="8">
    <source>
        <dbReference type="Proteomes" id="UP000270530"/>
    </source>
</evidence>
<dbReference type="InterPro" id="IPR011990">
    <property type="entry name" value="TPR-like_helical_dom_sf"/>
</dbReference>
<dbReference type="InterPro" id="IPR019734">
    <property type="entry name" value="TPR_rpt"/>
</dbReference>
<dbReference type="KEGG" id="rbd:ALSL_0745"/>
<dbReference type="AlphaFoldDB" id="A0A2Z6E3S2"/>
<dbReference type="PROSITE" id="PS50043">
    <property type="entry name" value="HTH_LUXR_2"/>
    <property type="match status" value="1"/>
</dbReference>
<dbReference type="Pfam" id="PF25873">
    <property type="entry name" value="WHD_MalT"/>
    <property type="match status" value="1"/>
</dbReference>
<dbReference type="SMART" id="SM00028">
    <property type="entry name" value="TPR"/>
    <property type="match status" value="3"/>
</dbReference>
<dbReference type="GO" id="GO:0006355">
    <property type="term" value="P:regulation of DNA-templated transcription"/>
    <property type="evidence" value="ECO:0007669"/>
    <property type="project" value="InterPro"/>
</dbReference>
<reference evidence="8" key="1">
    <citation type="submission" date="2018-04" db="EMBL/GenBank/DDBJ databases">
        <authorList>
            <person name="Watanabe M."/>
            <person name="Kojima H."/>
        </authorList>
    </citation>
    <scope>NUCLEOTIDE SEQUENCE [LARGE SCALE GENOMIC DNA]</scope>
    <source>
        <strain evidence="8">Dysh456</strain>
    </source>
</reference>
<dbReference type="InterPro" id="IPR016032">
    <property type="entry name" value="Sig_transdc_resp-reg_C-effctor"/>
</dbReference>
<dbReference type="PROSITE" id="PS00622">
    <property type="entry name" value="HTH_LUXR_1"/>
    <property type="match status" value="1"/>
</dbReference>
<dbReference type="Pfam" id="PF00196">
    <property type="entry name" value="GerE"/>
    <property type="match status" value="1"/>
</dbReference>
<keyword evidence="3" id="KW-0804">Transcription</keyword>
<dbReference type="PANTHER" id="PTHR44688:SF16">
    <property type="entry name" value="DNA-BINDING TRANSCRIPTIONAL ACTIVATOR DEVR_DOSR"/>
    <property type="match status" value="1"/>
</dbReference>
<dbReference type="GO" id="GO:0003677">
    <property type="term" value="F:DNA binding"/>
    <property type="evidence" value="ECO:0007669"/>
    <property type="project" value="UniProtKB-KW"/>
</dbReference>
<keyword evidence="2" id="KW-0238">DNA-binding</keyword>
<sequence length="891" mass="97725">MLRGKLQPPPQRIRAAVRTRLLARLDRALELPLTVIVSPPGFGKTTLLSQWHHALTERGDIQVAWLSLDEDDGEVSRFVAYLALALARAGVELGALTQAIGSQLHDIDARAAIGALVATIATLPGRLVLVLDDYDRVRGRGVDEVVQHLIRHGGEHLHVVLSSRTWPSLPLAELTARGLVERIEAQDLSLSIEEAQAVVGTAVPAEAARRLHDRTEGWAVALQLAGLWLSVTGAGDLERFSGRSVEIAAYLTEQVLEGLAPELREFLLETAILDRFDVRLANAVRRRQDSGELLARLSGFEGLLVPLDDEREWYRYHHLFAEFLRQQLRHRHPDRDLELNRRAAEWLSVHGDLLEAVKHAVRGDAPEFATGLVAAAGGWELVLQRGFGYVRPLLRHFDPKFIRDTPVLNITQAYLSIRLGEMAQARAMLEWFRRLPESLRLAHERDYVVISALLRDYRDEFGDAPGIEATIAQARARVPEDFLGRATLYCVAAVGELGLGDFAAARDCATRALEDMRRADSPIGMTYALLHLGQSYYYQGLLAQAEATYREALTIAEAYFGIDSALKAAGNCLLAQLVCQRGQFEQARLLLEAGIPYIESHDGWLDVFAAAYETAVSVARAAGEQPSAYAWLAHVERIAAERELQRLDELVAAWRLELLLDRPEMAAEAELQARLDAAEAAFELARRTPGCWRQMQAFGLVLARRHQLAGRSAAAVGLLRVLEQACAQDGRALDLARVRARLALALQARGELAAALASLGHALDYVAATQAVLTVLDAGPAMKSLLRLALQQDPDAAAGSARCALIQQLLSHADAAGDELLSGREIEVLRELCRGRSNKQIARLLNLSENTVKFHLKSVFRKLGVESRGAAVAVAAQKGLYASGATPDTDV</sequence>
<evidence type="ECO:0000259" key="6">
    <source>
        <dbReference type="PROSITE" id="PS50043"/>
    </source>
</evidence>
<dbReference type="InterPro" id="IPR000792">
    <property type="entry name" value="Tscrpt_reg_LuxR_C"/>
</dbReference>
<evidence type="ECO:0000256" key="4">
    <source>
        <dbReference type="PROSITE-ProRule" id="PRU00339"/>
    </source>
</evidence>
<dbReference type="InterPro" id="IPR041617">
    <property type="entry name" value="TPR_MalT"/>
</dbReference>
<evidence type="ECO:0000256" key="2">
    <source>
        <dbReference type="ARBA" id="ARBA00023125"/>
    </source>
</evidence>
<dbReference type="InterPro" id="IPR059106">
    <property type="entry name" value="WHD_MalT"/>
</dbReference>
<keyword evidence="5" id="KW-0175">Coiled coil</keyword>
<dbReference type="SUPFAM" id="SSF48452">
    <property type="entry name" value="TPR-like"/>
    <property type="match status" value="1"/>
</dbReference>
<feature type="domain" description="HTH luxR-type" evidence="6">
    <location>
        <begin position="814"/>
        <end position="879"/>
    </location>
</feature>
<dbReference type="CDD" id="cd06170">
    <property type="entry name" value="LuxR_C_like"/>
    <property type="match status" value="1"/>
</dbReference>
<keyword evidence="8" id="KW-1185">Reference proteome</keyword>
<reference evidence="8" key="2">
    <citation type="submission" date="2018-06" db="EMBL/GenBank/DDBJ databases">
        <title>Genome sequence of Rhodanobacteraceae bacterium strain Dysh456.</title>
        <authorList>
            <person name="Fukui M."/>
        </authorList>
    </citation>
    <scope>NUCLEOTIDE SEQUENCE [LARGE SCALE GENOMIC DNA]</scope>
    <source>
        <strain evidence="8">Dysh456</strain>
    </source>
</reference>
<dbReference type="SUPFAM" id="SSF52540">
    <property type="entry name" value="P-loop containing nucleoside triphosphate hydrolases"/>
    <property type="match status" value="1"/>
</dbReference>
<dbReference type="PANTHER" id="PTHR44688">
    <property type="entry name" value="DNA-BINDING TRANSCRIPTIONAL ACTIVATOR DEVR_DOSR"/>
    <property type="match status" value="1"/>
</dbReference>
<evidence type="ECO:0000256" key="1">
    <source>
        <dbReference type="ARBA" id="ARBA00023015"/>
    </source>
</evidence>
<evidence type="ECO:0000256" key="5">
    <source>
        <dbReference type="SAM" id="Coils"/>
    </source>
</evidence>
<dbReference type="Gene3D" id="1.25.40.10">
    <property type="entry name" value="Tetratricopeptide repeat domain"/>
    <property type="match status" value="1"/>
</dbReference>
<protein>
    <submittedName>
        <fullName evidence="7">Transcriptional regulator</fullName>
    </submittedName>
</protein>
<dbReference type="InterPro" id="IPR027417">
    <property type="entry name" value="P-loop_NTPase"/>
</dbReference>
<gene>
    <name evidence="7" type="ORF">ALSL_0745</name>
</gene>
<dbReference type="InterPro" id="IPR036388">
    <property type="entry name" value="WH-like_DNA-bd_sf"/>
</dbReference>
<dbReference type="SMART" id="SM00421">
    <property type="entry name" value="HTH_LUXR"/>
    <property type="match status" value="1"/>
</dbReference>
<feature type="repeat" description="TPR" evidence="4">
    <location>
        <begin position="526"/>
        <end position="559"/>
    </location>
</feature>
<evidence type="ECO:0000256" key="3">
    <source>
        <dbReference type="ARBA" id="ARBA00023163"/>
    </source>
</evidence>
<organism evidence="7 8">
    <name type="scientific">Aerosticca soli</name>
    <dbReference type="NCBI Taxonomy" id="2010829"/>
    <lineage>
        <taxon>Bacteria</taxon>
        <taxon>Pseudomonadati</taxon>
        <taxon>Pseudomonadota</taxon>
        <taxon>Gammaproteobacteria</taxon>
        <taxon>Lysobacterales</taxon>
        <taxon>Rhodanobacteraceae</taxon>
        <taxon>Aerosticca</taxon>
    </lineage>
</organism>
<keyword evidence="4" id="KW-0802">TPR repeat</keyword>
<dbReference type="Gene3D" id="1.10.10.10">
    <property type="entry name" value="Winged helix-like DNA-binding domain superfamily/Winged helix DNA-binding domain"/>
    <property type="match status" value="1"/>
</dbReference>
<dbReference type="Proteomes" id="UP000270530">
    <property type="component" value="Chromosome"/>
</dbReference>
<feature type="coiled-coil region" evidence="5">
    <location>
        <begin position="637"/>
        <end position="688"/>
    </location>
</feature>
<name>A0A2Z6E3S2_9GAMM</name>
<dbReference type="Gene3D" id="3.40.50.300">
    <property type="entry name" value="P-loop containing nucleotide triphosphate hydrolases"/>
    <property type="match status" value="1"/>
</dbReference>
<dbReference type="SUPFAM" id="SSF46894">
    <property type="entry name" value="C-terminal effector domain of the bipartite response regulators"/>
    <property type="match status" value="1"/>
</dbReference>
<proteinExistence type="predicted"/>
<dbReference type="PROSITE" id="PS50005">
    <property type="entry name" value="TPR"/>
    <property type="match status" value="1"/>
</dbReference>